<comment type="caution">
    <text evidence="1">The sequence shown here is derived from an EMBL/GenBank/DDBJ whole genome shotgun (WGS) entry which is preliminary data.</text>
</comment>
<proteinExistence type="predicted"/>
<reference evidence="1" key="1">
    <citation type="submission" date="2020-03" db="EMBL/GenBank/DDBJ databases">
        <title>Draft sequencing of Paenibacilllus sp. S3N08.</title>
        <authorList>
            <person name="Kim D.-U."/>
        </authorList>
    </citation>
    <scope>NUCLEOTIDE SEQUENCE</scope>
    <source>
        <strain evidence="1">S3N08</strain>
    </source>
</reference>
<gene>
    <name evidence="1" type="ORF">G9U52_33740</name>
</gene>
<name>A0ABX0JJ00_9BACL</name>
<dbReference type="EMBL" id="JAAOIW010000021">
    <property type="protein sequence ID" value="NHN34723.1"/>
    <property type="molecule type" value="Genomic_DNA"/>
</dbReference>
<keyword evidence="2" id="KW-1185">Reference proteome</keyword>
<dbReference type="RefSeq" id="WP_166155880.1">
    <property type="nucleotide sequence ID" value="NZ_JAAOIW010000021.1"/>
</dbReference>
<sequence>MKSYYRILLALIVAVFMFLSACERNNDLNSNGGINDSKPSIVVIGSEIEGIYLASTAMDEGGYTFGYSI</sequence>
<dbReference type="Proteomes" id="UP001165962">
    <property type="component" value="Unassembled WGS sequence"/>
</dbReference>
<organism evidence="1 2">
    <name type="scientific">Paenibacillus agricola</name>
    <dbReference type="NCBI Taxonomy" id="2716264"/>
    <lineage>
        <taxon>Bacteria</taxon>
        <taxon>Bacillati</taxon>
        <taxon>Bacillota</taxon>
        <taxon>Bacilli</taxon>
        <taxon>Bacillales</taxon>
        <taxon>Paenibacillaceae</taxon>
        <taxon>Paenibacillus</taxon>
    </lineage>
</organism>
<protein>
    <submittedName>
        <fullName evidence="1">Uncharacterized protein</fullName>
    </submittedName>
</protein>
<evidence type="ECO:0000313" key="1">
    <source>
        <dbReference type="EMBL" id="NHN34723.1"/>
    </source>
</evidence>
<dbReference type="PROSITE" id="PS51257">
    <property type="entry name" value="PROKAR_LIPOPROTEIN"/>
    <property type="match status" value="1"/>
</dbReference>
<accession>A0ABX0JJ00</accession>
<evidence type="ECO:0000313" key="2">
    <source>
        <dbReference type="Proteomes" id="UP001165962"/>
    </source>
</evidence>